<keyword evidence="10" id="KW-1185">Reference proteome</keyword>
<organism evidence="7 9">
    <name type="scientific">Candidatus Chlorohelix allophototropha</name>
    <dbReference type="NCBI Taxonomy" id="3003348"/>
    <lineage>
        <taxon>Bacteria</taxon>
        <taxon>Bacillati</taxon>
        <taxon>Chloroflexota</taxon>
        <taxon>Chloroflexia</taxon>
        <taxon>Candidatus Chloroheliales</taxon>
        <taxon>Candidatus Chloroheliaceae</taxon>
        <taxon>Candidatus Chlorohelix</taxon>
    </lineage>
</organism>
<keyword evidence="3 5" id="KW-1133">Transmembrane helix</keyword>
<protein>
    <submittedName>
        <fullName evidence="7">VIT1/CCC1 transporter family protein</fullName>
    </submittedName>
</protein>
<evidence type="ECO:0000313" key="9">
    <source>
        <dbReference type="Proteomes" id="UP000521676"/>
    </source>
</evidence>
<dbReference type="GO" id="GO:0016491">
    <property type="term" value="F:oxidoreductase activity"/>
    <property type="evidence" value="ECO:0007669"/>
    <property type="project" value="InterPro"/>
</dbReference>
<keyword evidence="4 5" id="KW-0472">Membrane</keyword>
<comment type="subcellular location">
    <subcellularLocation>
        <location evidence="1">Endomembrane system</location>
        <topology evidence="1">Multi-pass membrane protein</topology>
    </subcellularLocation>
</comment>
<name>A0A8T7LWL7_9CHLR</name>
<dbReference type="Pfam" id="PF01988">
    <property type="entry name" value="VIT1"/>
    <property type="match status" value="1"/>
</dbReference>
<evidence type="ECO:0000313" key="7">
    <source>
        <dbReference type="EMBL" id="NWJ44602.1"/>
    </source>
</evidence>
<reference evidence="8" key="2">
    <citation type="journal article" date="2024" name="Nature">
        <title>Anoxygenic phototroph of the Chloroflexota uses a type I reaction centre.</title>
        <authorList>
            <person name="Tsuji J.M."/>
            <person name="Shaw N.A."/>
            <person name="Nagashima S."/>
            <person name="Venkiteswaran J.J."/>
            <person name="Schiff S.L."/>
            <person name="Watanabe T."/>
            <person name="Fukui M."/>
            <person name="Hanada S."/>
            <person name="Tank M."/>
            <person name="Neufeld J.D."/>
        </authorList>
    </citation>
    <scope>NUCLEOTIDE SEQUENCE</scope>
    <source>
        <strain evidence="8">L227-S17</strain>
    </source>
</reference>
<feature type="transmembrane region" description="Helical" evidence="5">
    <location>
        <begin position="288"/>
        <end position="313"/>
    </location>
</feature>
<dbReference type="GO" id="GO:0046872">
    <property type="term" value="F:metal ion binding"/>
    <property type="evidence" value="ECO:0007669"/>
    <property type="project" value="InterPro"/>
</dbReference>
<dbReference type="CDD" id="cd02433">
    <property type="entry name" value="Nodulin-21_like_2"/>
    <property type="match status" value="1"/>
</dbReference>
<dbReference type="InterPro" id="IPR003251">
    <property type="entry name" value="Rr_diiron-bd_dom"/>
</dbReference>
<dbReference type="AlphaFoldDB" id="A0A8T7LWL7"/>
<dbReference type="InterPro" id="IPR009078">
    <property type="entry name" value="Ferritin-like_SF"/>
</dbReference>
<dbReference type="Proteomes" id="UP000521676">
    <property type="component" value="Unassembled WGS sequence"/>
</dbReference>
<evidence type="ECO:0000256" key="1">
    <source>
        <dbReference type="ARBA" id="ARBA00004127"/>
    </source>
</evidence>
<accession>A0A8T7LWL7</accession>
<feature type="transmembrane region" description="Helical" evidence="5">
    <location>
        <begin position="319"/>
        <end position="341"/>
    </location>
</feature>
<gene>
    <name evidence="7" type="ORF">HXX08_01870</name>
    <name evidence="8" type="ORF">OZ401_002294</name>
</gene>
<dbReference type="Pfam" id="PF02915">
    <property type="entry name" value="Rubrerythrin"/>
    <property type="match status" value="1"/>
</dbReference>
<sequence>MATNIRVKQYRENWQSEMDNVTLYRALSDIEKQPQLKEVYKRMADVEEVHAKLWESKLKEFNPVFPAHNPGWRARALIWLAQKFGTQFVLPTIANREQVDSHAYDKQPEAQAANLPRDEQTHALLLRTITGASPEGMVGSQVAQLEGRHRGSGGNALRAAVLGSNDGLVSNLSLVMGVAGADLAGHTILITGIAGLLAGACSMALGEWLSVQSARELYERQISIEKQELTEAPEVETEELALIYQAKGLPKEEAQALAQKLIGDNSTALDTLSREELGIDPDELGGSAWVAAGTSFLLFALGAIIPVLPYFFVSGLMGAAISGALSAVALFLIGAGITLLTGRNTLYSGFRQVLFGLLAAGVTFGVGKLIGVALAG</sequence>
<evidence type="ECO:0000259" key="6">
    <source>
        <dbReference type="Pfam" id="PF02915"/>
    </source>
</evidence>
<dbReference type="GO" id="GO:0012505">
    <property type="term" value="C:endomembrane system"/>
    <property type="evidence" value="ECO:0007669"/>
    <property type="project" value="UniProtKB-SubCell"/>
</dbReference>
<feature type="transmembrane region" description="Helical" evidence="5">
    <location>
        <begin position="353"/>
        <end position="375"/>
    </location>
</feature>
<proteinExistence type="predicted"/>
<dbReference type="GO" id="GO:0005384">
    <property type="term" value="F:manganese ion transmembrane transporter activity"/>
    <property type="evidence" value="ECO:0007669"/>
    <property type="project" value="InterPro"/>
</dbReference>
<evidence type="ECO:0000313" key="10">
    <source>
        <dbReference type="Proteomes" id="UP001431572"/>
    </source>
</evidence>
<dbReference type="Proteomes" id="UP001431572">
    <property type="component" value="Chromosome 1"/>
</dbReference>
<evidence type="ECO:0000256" key="5">
    <source>
        <dbReference type="SAM" id="Phobius"/>
    </source>
</evidence>
<dbReference type="EMBL" id="CP128399">
    <property type="protein sequence ID" value="WJW66491.1"/>
    <property type="molecule type" value="Genomic_DNA"/>
</dbReference>
<dbReference type="SUPFAM" id="SSF47240">
    <property type="entry name" value="Ferritin-like"/>
    <property type="match status" value="1"/>
</dbReference>
<evidence type="ECO:0000256" key="2">
    <source>
        <dbReference type="ARBA" id="ARBA00022692"/>
    </source>
</evidence>
<evidence type="ECO:0000256" key="4">
    <source>
        <dbReference type="ARBA" id="ARBA00023136"/>
    </source>
</evidence>
<feature type="domain" description="Rubrerythrin diiron-binding" evidence="6">
    <location>
        <begin position="15"/>
        <end position="63"/>
    </location>
</feature>
<evidence type="ECO:0000256" key="3">
    <source>
        <dbReference type="ARBA" id="ARBA00022989"/>
    </source>
</evidence>
<dbReference type="PANTHER" id="PTHR31851">
    <property type="entry name" value="FE(2+)/MN(2+) TRANSPORTER PCL1"/>
    <property type="match status" value="1"/>
</dbReference>
<dbReference type="RefSeq" id="WP_341468378.1">
    <property type="nucleotide sequence ID" value="NZ_CP128399.1"/>
</dbReference>
<reference evidence="7 9" key="1">
    <citation type="submission" date="2020-06" db="EMBL/GenBank/DDBJ databases">
        <title>Anoxygenic phototrophic Chloroflexota member uses a Type I reaction center.</title>
        <authorList>
            <person name="Tsuji J.M."/>
            <person name="Shaw N.A."/>
            <person name="Nagashima S."/>
            <person name="Venkiteswaran J."/>
            <person name="Schiff S.L."/>
            <person name="Hanada S."/>
            <person name="Tank M."/>
            <person name="Neufeld J.D."/>
        </authorList>
    </citation>
    <scope>NUCLEOTIDE SEQUENCE [LARGE SCALE GENOMIC DNA]</scope>
    <source>
        <strain evidence="7">L227-S17</strain>
    </source>
</reference>
<evidence type="ECO:0000313" key="8">
    <source>
        <dbReference type="EMBL" id="WJW66491.1"/>
    </source>
</evidence>
<dbReference type="InterPro" id="IPR008217">
    <property type="entry name" value="Ccc1_fam"/>
</dbReference>
<keyword evidence="2 5" id="KW-0812">Transmembrane</keyword>
<dbReference type="GO" id="GO:0030026">
    <property type="term" value="P:intracellular manganese ion homeostasis"/>
    <property type="evidence" value="ECO:0007669"/>
    <property type="project" value="InterPro"/>
</dbReference>
<dbReference type="EMBL" id="JACATZ010000001">
    <property type="protein sequence ID" value="NWJ44602.1"/>
    <property type="molecule type" value="Genomic_DNA"/>
</dbReference>